<reference evidence="2 3" key="1">
    <citation type="journal article" date="2013" name="ISME J.">
        <title>A metabolic model for members of the genus Tetrasphaera involved in enhanced biological phosphorus removal.</title>
        <authorList>
            <person name="Kristiansen R."/>
            <person name="Nguyen H.T.T."/>
            <person name="Saunders A.M."/>
            <person name="Nielsen J.L."/>
            <person name="Wimmer R."/>
            <person name="Le V.Q."/>
            <person name="McIlroy S.J."/>
            <person name="Petrovski S."/>
            <person name="Seviour R.J."/>
            <person name="Calteau A."/>
            <person name="Nielsen K.L."/>
            <person name="Nielsen P.H."/>
        </authorList>
    </citation>
    <scope>NUCLEOTIDE SEQUENCE [LARGE SCALE GENOMIC DNA]</scope>
    <source>
        <strain evidence="2 3">Lp2</strain>
    </source>
</reference>
<dbReference type="Pfam" id="PF13531">
    <property type="entry name" value="SBP_bac_11"/>
    <property type="match status" value="1"/>
</dbReference>
<dbReference type="SMART" id="SM00327">
    <property type="entry name" value="VWA"/>
    <property type="match status" value="1"/>
</dbReference>
<keyword evidence="3" id="KW-1185">Reference proteome</keyword>
<comment type="caution">
    <text evidence="2">The sequence shown here is derived from an EMBL/GenBank/DDBJ whole genome shotgun (WGS) entry which is preliminary data.</text>
</comment>
<dbReference type="Proteomes" id="UP000013167">
    <property type="component" value="Unassembled WGS sequence"/>
</dbReference>
<dbReference type="STRING" id="1193181.BN10_50017"/>
<dbReference type="EMBL" id="CAIZ01000119">
    <property type="protein sequence ID" value="CCH70060.1"/>
    <property type="molecule type" value="Genomic_DNA"/>
</dbReference>
<dbReference type="AlphaFoldDB" id="N0E2V2"/>
<evidence type="ECO:0000313" key="2">
    <source>
        <dbReference type="EMBL" id="CCH70060.1"/>
    </source>
</evidence>
<name>N0E2V2_9MICO</name>
<proteinExistence type="predicted"/>
<dbReference type="Gene3D" id="3.40.50.410">
    <property type="entry name" value="von Willebrand factor, type A domain"/>
    <property type="match status" value="1"/>
</dbReference>
<dbReference type="Pfam" id="PF00092">
    <property type="entry name" value="VWA"/>
    <property type="match status" value="1"/>
</dbReference>
<dbReference type="InterPro" id="IPR036465">
    <property type="entry name" value="vWFA_dom_sf"/>
</dbReference>
<dbReference type="InterPro" id="IPR002035">
    <property type="entry name" value="VWF_A"/>
</dbReference>
<dbReference type="PROSITE" id="PS50234">
    <property type="entry name" value="VWFA"/>
    <property type="match status" value="1"/>
</dbReference>
<dbReference type="RefSeq" id="WP_010849163.1">
    <property type="nucleotide sequence ID" value="NZ_HF570956.1"/>
</dbReference>
<evidence type="ECO:0000259" key="1">
    <source>
        <dbReference type="PROSITE" id="PS50234"/>
    </source>
</evidence>
<gene>
    <name evidence="2" type="ORF">BN10_50017</name>
</gene>
<evidence type="ECO:0000313" key="3">
    <source>
        <dbReference type="Proteomes" id="UP000013167"/>
    </source>
</evidence>
<protein>
    <submittedName>
        <fullName evidence="2">von Willebrand factor, type A</fullName>
    </submittedName>
</protein>
<organism evidence="2 3">
    <name type="scientific">Phycicoccus elongatus Lp2</name>
    <dbReference type="NCBI Taxonomy" id="1193181"/>
    <lineage>
        <taxon>Bacteria</taxon>
        <taxon>Bacillati</taxon>
        <taxon>Actinomycetota</taxon>
        <taxon>Actinomycetes</taxon>
        <taxon>Micrococcales</taxon>
        <taxon>Intrasporangiaceae</taxon>
        <taxon>Phycicoccus</taxon>
    </lineage>
</organism>
<dbReference type="SUPFAM" id="SSF53300">
    <property type="entry name" value="vWA-like"/>
    <property type="match status" value="1"/>
</dbReference>
<sequence>MVRGSGGAHAAPPRKWRLGGARSLVSIALVLGLLVGVAAYRVTHTAGSPTAGTNPSAGACGGDPLTVVVTPALESVARDALAAATAATPCQRYAVSAQSDDTVLANIGAGQAPEAWLTDSSTWLDLLPADSRTTYASAGSVASSPVVLAAPLQGAATAPESWAGIFTDKGLFRVTNPAVDAASRTAYYAARVGQAPTLDAASASHLVLTSRFAAATVGDLFATAADTATKGGFPVSEQTLAAWTRDHPGVLRPLMPTAGSATLDVPLLARSDLAASRKQLVSAAFSALTTTKAREAMGSAGFRAPDRSGGPTIEGIVAPEYTDLALGTITERTAALEQWEVLRTDMRMLAVLDVSGSMKERAPGTTLPRWQVMEQACTNALQVLPDGAQIGAWLFSTLKGGPSQDWLELSPVERLDAVTAGRTHRQVLLDALPTIEGQLSGDTALYDTTLAAFTTMTSSYNAGFINSVVVMTDGRNDNPRGGLSLDQLLSELDSAKDPSRPVRIITIGMGEADPSALQQISAATGGTSYIANTPQDIERILVEALLARRVASA</sequence>
<dbReference type="eggNOG" id="COG2304">
    <property type="taxonomic scope" value="Bacteria"/>
</dbReference>
<accession>N0E2V2</accession>
<dbReference type="HOGENOM" id="CLU_018489_1_0_11"/>
<feature type="domain" description="VWFA" evidence="1">
    <location>
        <begin position="347"/>
        <end position="545"/>
    </location>
</feature>